<dbReference type="PANTHER" id="PTHR21599">
    <property type="entry name" value="GLYCERATE KINASE"/>
    <property type="match status" value="1"/>
</dbReference>
<gene>
    <name evidence="5" type="ORF">PS467_35555</name>
</gene>
<dbReference type="InterPro" id="IPR018193">
    <property type="entry name" value="Glyc_kinase_flavodox-like_fold"/>
</dbReference>
<dbReference type="EMBL" id="CP117522">
    <property type="protein sequence ID" value="WNF00259.1"/>
    <property type="molecule type" value="Genomic_DNA"/>
</dbReference>
<dbReference type="PIRSF" id="PIRSF006078">
    <property type="entry name" value="GlxK"/>
    <property type="match status" value="1"/>
</dbReference>
<reference evidence="5 6" key="1">
    <citation type="submission" date="2023-02" db="EMBL/GenBank/DDBJ databases">
        <title>Streptomyces sp. SCA4-21 with antifungal activity against Fusarium oxysporum f. sp. cubense, Streptomyces sp. SCA2-17 with antifungal activity against Fusarium oxysporum f. sp. cubense.</title>
        <authorList>
            <person name="Qi D."/>
        </authorList>
    </citation>
    <scope>NUCLEOTIDE SEQUENCE [LARGE SCALE GENOMIC DNA]</scope>
    <source>
        <strain evidence="5 6">SCA4-21</strain>
    </source>
</reference>
<proteinExistence type="inferred from homology"/>
<dbReference type="Gene3D" id="3.90.1510.10">
    <property type="entry name" value="Glycerate kinase, domain 2"/>
    <property type="match status" value="1"/>
</dbReference>
<dbReference type="Gene3D" id="3.40.50.10350">
    <property type="entry name" value="Glycerate kinase, domain 1"/>
    <property type="match status" value="1"/>
</dbReference>
<evidence type="ECO:0000313" key="5">
    <source>
        <dbReference type="EMBL" id="WNF00259.1"/>
    </source>
</evidence>
<dbReference type="InterPro" id="IPR018197">
    <property type="entry name" value="Glycerate_kinase_RE-like"/>
</dbReference>
<evidence type="ECO:0000256" key="2">
    <source>
        <dbReference type="ARBA" id="ARBA00022679"/>
    </source>
</evidence>
<protein>
    <submittedName>
        <fullName evidence="5">Glycerate kinase</fullName>
    </submittedName>
</protein>
<name>A0ABY9V625_9ACTN</name>
<dbReference type="Proteomes" id="UP001305606">
    <property type="component" value="Chromosome"/>
</dbReference>
<dbReference type="RefSeq" id="WP_311038658.1">
    <property type="nucleotide sequence ID" value="NZ_CP117522.1"/>
</dbReference>
<dbReference type="InterPro" id="IPR004381">
    <property type="entry name" value="Glycerate_kinase"/>
</dbReference>
<dbReference type="InterPro" id="IPR036129">
    <property type="entry name" value="Glycerate_kinase_sf"/>
</dbReference>
<evidence type="ECO:0000256" key="4">
    <source>
        <dbReference type="PIRNR" id="PIRNR006078"/>
    </source>
</evidence>
<evidence type="ECO:0000256" key="3">
    <source>
        <dbReference type="ARBA" id="ARBA00022777"/>
    </source>
</evidence>
<organism evidence="5 6">
    <name type="scientific">Streptomyces luomodiensis</name>
    <dbReference type="NCBI Taxonomy" id="3026192"/>
    <lineage>
        <taxon>Bacteria</taxon>
        <taxon>Bacillati</taxon>
        <taxon>Actinomycetota</taxon>
        <taxon>Actinomycetes</taxon>
        <taxon>Kitasatosporales</taxon>
        <taxon>Streptomycetaceae</taxon>
        <taxon>Streptomyces</taxon>
    </lineage>
</organism>
<dbReference type="SUPFAM" id="SSF110738">
    <property type="entry name" value="Glycerate kinase I"/>
    <property type="match status" value="1"/>
</dbReference>
<dbReference type="NCBIfam" id="TIGR00045">
    <property type="entry name" value="glycerate kinase"/>
    <property type="match status" value="1"/>
</dbReference>
<accession>A0ABY9V625</accession>
<dbReference type="PANTHER" id="PTHR21599:SF0">
    <property type="entry name" value="GLYCERATE KINASE"/>
    <property type="match status" value="1"/>
</dbReference>
<evidence type="ECO:0000313" key="6">
    <source>
        <dbReference type="Proteomes" id="UP001305606"/>
    </source>
</evidence>
<dbReference type="GO" id="GO:0016301">
    <property type="term" value="F:kinase activity"/>
    <property type="evidence" value="ECO:0007669"/>
    <property type="project" value="UniProtKB-KW"/>
</dbReference>
<keyword evidence="2 4" id="KW-0808">Transferase</keyword>
<keyword evidence="6" id="KW-1185">Reference proteome</keyword>
<keyword evidence="3 4" id="KW-0418">Kinase</keyword>
<comment type="similarity">
    <text evidence="1 4">Belongs to the glycerate kinase type-1 family.</text>
</comment>
<sequence length="387" mass="38325">MVSVVIAPDKFKGSLSADDVALALERGLLERAPHIRVSRLPLADGGEGSVAAACSAGFTARRVTVTGPTGRPVTAALAVRGGTVLIEAASICGLGVLPNGRPAPLEATSRGIGQAIRYALADTPDTVVLALGGVATTDGGAGLLQALGAPLSHADGSPIGPGGGGLAGLHSAGLAGVRDALAGVDLVLATDVDNPLLGPRGAAAVYGPQKGANEHQVHTLDAALGHFVRRLEAGGAADAAALAEQPGAGAAGGLGFAGLLLGGRVCSGADYFLTLLGADRLLAGSDFAVTGEGSLDEQSLSGKLPVALARRARAHGVPVHAVAGRCTLPAGRTAAHFRSVQALTELTDRDCANDSALSAALLTRCGHTLADRWLPSDDDTAALPRTS</sequence>
<dbReference type="Pfam" id="PF02595">
    <property type="entry name" value="Gly_kinase"/>
    <property type="match status" value="1"/>
</dbReference>
<evidence type="ECO:0000256" key="1">
    <source>
        <dbReference type="ARBA" id="ARBA00006284"/>
    </source>
</evidence>